<organism evidence="1 2">
    <name type="scientific">Cichorium intybus</name>
    <name type="common">Chicory</name>
    <dbReference type="NCBI Taxonomy" id="13427"/>
    <lineage>
        <taxon>Eukaryota</taxon>
        <taxon>Viridiplantae</taxon>
        <taxon>Streptophyta</taxon>
        <taxon>Embryophyta</taxon>
        <taxon>Tracheophyta</taxon>
        <taxon>Spermatophyta</taxon>
        <taxon>Magnoliopsida</taxon>
        <taxon>eudicotyledons</taxon>
        <taxon>Gunneridae</taxon>
        <taxon>Pentapetalae</taxon>
        <taxon>asterids</taxon>
        <taxon>campanulids</taxon>
        <taxon>Asterales</taxon>
        <taxon>Asteraceae</taxon>
        <taxon>Cichorioideae</taxon>
        <taxon>Cichorieae</taxon>
        <taxon>Cichoriinae</taxon>
        <taxon>Cichorium</taxon>
    </lineage>
</organism>
<accession>A0ACB8ZPA5</accession>
<protein>
    <submittedName>
        <fullName evidence="1">Uncharacterized protein</fullName>
    </submittedName>
</protein>
<proteinExistence type="predicted"/>
<evidence type="ECO:0000313" key="2">
    <source>
        <dbReference type="Proteomes" id="UP001055811"/>
    </source>
</evidence>
<reference evidence="2" key="1">
    <citation type="journal article" date="2022" name="Mol. Ecol. Resour.">
        <title>The genomes of chicory, endive, great burdock and yacon provide insights into Asteraceae palaeo-polyploidization history and plant inulin production.</title>
        <authorList>
            <person name="Fan W."/>
            <person name="Wang S."/>
            <person name="Wang H."/>
            <person name="Wang A."/>
            <person name="Jiang F."/>
            <person name="Liu H."/>
            <person name="Zhao H."/>
            <person name="Xu D."/>
            <person name="Zhang Y."/>
        </authorList>
    </citation>
    <scope>NUCLEOTIDE SEQUENCE [LARGE SCALE GENOMIC DNA]</scope>
    <source>
        <strain evidence="2">cv. Punajuju</strain>
    </source>
</reference>
<reference evidence="1 2" key="2">
    <citation type="journal article" date="2022" name="Mol. Ecol. Resour.">
        <title>The genomes of chicory, endive, great burdock and yacon provide insights into Asteraceae paleo-polyploidization history and plant inulin production.</title>
        <authorList>
            <person name="Fan W."/>
            <person name="Wang S."/>
            <person name="Wang H."/>
            <person name="Wang A."/>
            <person name="Jiang F."/>
            <person name="Liu H."/>
            <person name="Zhao H."/>
            <person name="Xu D."/>
            <person name="Zhang Y."/>
        </authorList>
    </citation>
    <scope>NUCLEOTIDE SEQUENCE [LARGE SCALE GENOMIC DNA]</scope>
    <source>
        <strain evidence="2">cv. Punajuju</strain>
        <tissue evidence="1">Leaves</tissue>
    </source>
</reference>
<sequence length="85" mass="9330">MCLSNIIAGPQLKKGSHINRTLLKLGTLGHKLRCTLALVYFPFKHDTSTISVHPHLSFPILISFKVVEGIKEEVVVSPAHAFGII</sequence>
<dbReference type="Proteomes" id="UP001055811">
    <property type="component" value="Linkage Group LG08"/>
</dbReference>
<dbReference type="EMBL" id="CM042016">
    <property type="protein sequence ID" value="KAI3699485.1"/>
    <property type="molecule type" value="Genomic_DNA"/>
</dbReference>
<gene>
    <name evidence="1" type="ORF">L2E82_43835</name>
</gene>
<evidence type="ECO:0000313" key="1">
    <source>
        <dbReference type="EMBL" id="KAI3699485.1"/>
    </source>
</evidence>
<name>A0ACB8ZPA5_CICIN</name>
<keyword evidence="2" id="KW-1185">Reference proteome</keyword>
<comment type="caution">
    <text evidence="1">The sequence shown here is derived from an EMBL/GenBank/DDBJ whole genome shotgun (WGS) entry which is preliminary data.</text>
</comment>